<feature type="region of interest" description="Disordered" evidence="1">
    <location>
        <begin position="416"/>
        <end position="487"/>
    </location>
</feature>
<feature type="compositionally biased region" description="Acidic residues" evidence="1">
    <location>
        <begin position="896"/>
        <end position="907"/>
    </location>
</feature>
<dbReference type="EMBL" id="JAHRHJ020000007">
    <property type="protein sequence ID" value="KAH9309169.1"/>
    <property type="molecule type" value="Genomic_DNA"/>
</dbReference>
<feature type="region of interest" description="Disordered" evidence="1">
    <location>
        <begin position="867"/>
        <end position="909"/>
    </location>
</feature>
<feature type="domain" description="DUF676" evidence="3">
    <location>
        <begin position="35"/>
        <end position="273"/>
    </location>
</feature>
<comment type="caution">
    <text evidence="4">The sequence shown here is derived from an EMBL/GenBank/DDBJ whole genome shotgun (WGS) entry which is preliminary data.</text>
</comment>
<evidence type="ECO:0000259" key="2">
    <source>
        <dbReference type="Pfam" id="PF03732"/>
    </source>
</evidence>
<sequence>LNFRRRKVGGEIEAMISSRGMVQTVQRDGVGTDIQPDHLLVLVHGIMASPSDWKYVEAELQRRLGNGYFIYASAANSYSQTLHGIDIAGRRLAEEVEQVIQKTPSLRRISFLAHSLGGLFARHAIAVLYRENSETHGNSTKQVFTGKTPDMKITTEPGDRYITNFLKGTIGGLEAMSFITLATPHLGVRGKKQLPFLLGLPLLEKLAPSLAQYVIRRTGRQLFLTDGKASRPPLLLRMASDCEDGKFISALAVFKSRILYANVSFDHMVGWRTSSIRRESELVKPPTQSLDGYKHVVDVEYCSPVLTDTPSFPPETAKAKEAAQMTPNSKTAADYYDMLEEEMIRGLQRVGWKKVDVSFHSAFWPYFAHNNIHEKSGFDWISMQMRDVFYSLHHYLEKHDCSFDYKTVGRREIEKANPVREGGKNSEDLRSDSAFGGLGSHPSRGVSDCEKKGKEEGIKKEQVRRKKRNEFQSRKKNQKISKYSQKESLNLRHNVADLEGTLAGEPFTHSRRARGEADPTFDLLQSHNFNITPARFSVLSSADRSSRSVSPSRRKNLSQGAPTSLCSALLLNKTVLPARVLFPAFQMAVPWGNAMGPLALPHPVHALPHGNRKNFPKFDGSGNQSTDSHISAFIMSCSILDVTHEDVSVHLFLETLQGPAAEWFQHLPAGSITSWATLRDAFEDRYKPSEDAFALLSRITHLKKEANETMRDFIARFNALINRVPVAMLPTPENQKCFFVNAMSSKVSFLLLQERVATLILAQAAAIRIEDNLIISGELKKESTKPKSLGPSPTTSSDPAFQKMANDLLALKKQLAQASPSSSYRDIPWRNFVPNNVSQRPRLPPTAPRLALEAPPVNALAEIKEEEQYYEEPSSQGEDDQDVGEPNGDSTIGYMEFDEEESDEEEGIQGYASGQTYAVFTHSQGKEVEVAVHVQQEKAMSNAPPIIAKKR</sequence>
<name>A0AA38KUS5_TAXCH</name>
<feature type="compositionally biased region" description="Basic and acidic residues" evidence="1">
    <location>
        <begin position="416"/>
        <end position="431"/>
    </location>
</feature>
<accession>A0AA38KUS5</accession>
<dbReference type="InterPro" id="IPR007751">
    <property type="entry name" value="DUF676_lipase-like"/>
</dbReference>
<evidence type="ECO:0000256" key="1">
    <source>
        <dbReference type="SAM" id="MobiDB-lite"/>
    </source>
</evidence>
<reference evidence="4 5" key="1">
    <citation type="journal article" date="2021" name="Nat. Plants">
        <title>The Taxus genome provides insights into paclitaxel biosynthesis.</title>
        <authorList>
            <person name="Xiong X."/>
            <person name="Gou J."/>
            <person name="Liao Q."/>
            <person name="Li Y."/>
            <person name="Zhou Q."/>
            <person name="Bi G."/>
            <person name="Li C."/>
            <person name="Du R."/>
            <person name="Wang X."/>
            <person name="Sun T."/>
            <person name="Guo L."/>
            <person name="Liang H."/>
            <person name="Lu P."/>
            <person name="Wu Y."/>
            <person name="Zhang Z."/>
            <person name="Ro D.K."/>
            <person name="Shang Y."/>
            <person name="Huang S."/>
            <person name="Yan J."/>
        </authorList>
    </citation>
    <scope>NUCLEOTIDE SEQUENCE [LARGE SCALE GENOMIC DNA]</scope>
    <source>
        <strain evidence="4">Ta-2019</strain>
    </source>
</reference>
<feature type="compositionally biased region" description="Low complexity" evidence="1">
    <location>
        <begin position="540"/>
        <end position="551"/>
    </location>
</feature>
<dbReference type="PANTHER" id="PTHR12482:SF11">
    <property type="entry name" value="LIPASE YOR059C ISOFORM X1"/>
    <property type="match status" value="1"/>
</dbReference>
<dbReference type="PANTHER" id="PTHR12482">
    <property type="entry name" value="LIPASE ROG1-RELATED-RELATED"/>
    <property type="match status" value="1"/>
</dbReference>
<proteinExistence type="predicted"/>
<dbReference type="InterPro" id="IPR029058">
    <property type="entry name" value="AB_hydrolase_fold"/>
</dbReference>
<dbReference type="InterPro" id="IPR044294">
    <property type="entry name" value="Lipase-like"/>
</dbReference>
<feature type="compositionally biased region" description="Basic and acidic residues" evidence="1">
    <location>
        <begin position="447"/>
        <end position="461"/>
    </location>
</feature>
<gene>
    <name evidence="4" type="ORF">KI387_037080</name>
</gene>
<dbReference type="SUPFAM" id="SSF53474">
    <property type="entry name" value="alpha/beta-Hydrolases"/>
    <property type="match status" value="1"/>
</dbReference>
<keyword evidence="5" id="KW-1185">Reference proteome</keyword>
<feature type="non-terminal residue" evidence="4">
    <location>
        <position position="1"/>
    </location>
</feature>
<dbReference type="Pfam" id="PF05057">
    <property type="entry name" value="DUF676"/>
    <property type="match status" value="1"/>
</dbReference>
<dbReference type="Proteomes" id="UP000824469">
    <property type="component" value="Unassembled WGS sequence"/>
</dbReference>
<evidence type="ECO:0000313" key="5">
    <source>
        <dbReference type="Proteomes" id="UP000824469"/>
    </source>
</evidence>
<dbReference type="Gene3D" id="4.10.1110.10">
    <property type="entry name" value="AN1-like Zinc finger"/>
    <property type="match status" value="1"/>
</dbReference>
<feature type="domain" description="Retrotransposon gag" evidence="2">
    <location>
        <begin position="651"/>
        <end position="727"/>
    </location>
</feature>
<dbReference type="AlphaFoldDB" id="A0AA38KUS5"/>
<dbReference type="SUPFAM" id="SSF118310">
    <property type="entry name" value="AN1-like Zinc finger"/>
    <property type="match status" value="1"/>
</dbReference>
<dbReference type="InterPro" id="IPR005162">
    <property type="entry name" value="Retrotrans_gag_dom"/>
</dbReference>
<dbReference type="InterPro" id="IPR035896">
    <property type="entry name" value="AN1-like_Znf"/>
</dbReference>
<protein>
    <recommendedName>
        <fullName evidence="6">DUF676 domain-containing protein</fullName>
    </recommendedName>
</protein>
<evidence type="ECO:0008006" key="6">
    <source>
        <dbReference type="Google" id="ProtNLM"/>
    </source>
</evidence>
<evidence type="ECO:0000313" key="4">
    <source>
        <dbReference type="EMBL" id="KAH9309169.1"/>
    </source>
</evidence>
<organism evidence="4 5">
    <name type="scientific">Taxus chinensis</name>
    <name type="common">Chinese yew</name>
    <name type="synonym">Taxus wallichiana var. chinensis</name>
    <dbReference type="NCBI Taxonomy" id="29808"/>
    <lineage>
        <taxon>Eukaryota</taxon>
        <taxon>Viridiplantae</taxon>
        <taxon>Streptophyta</taxon>
        <taxon>Embryophyta</taxon>
        <taxon>Tracheophyta</taxon>
        <taxon>Spermatophyta</taxon>
        <taxon>Pinopsida</taxon>
        <taxon>Pinidae</taxon>
        <taxon>Conifers II</taxon>
        <taxon>Cupressales</taxon>
        <taxon>Taxaceae</taxon>
        <taxon>Taxus</taxon>
    </lineage>
</organism>
<dbReference type="Pfam" id="PF03732">
    <property type="entry name" value="Retrotrans_gag"/>
    <property type="match status" value="1"/>
</dbReference>
<evidence type="ECO:0000259" key="3">
    <source>
        <dbReference type="Pfam" id="PF05057"/>
    </source>
</evidence>
<dbReference type="Gene3D" id="3.40.50.1820">
    <property type="entry name" value="alpha/beta hydrolase"/>
    <property type="match status" value="1"/>
</dbReference>
<feature type="region of interest" description="Disordered" evidence="1">
    <location>
        <begin position="540"/>
        <end position="560"/>
    </location>
</feature>
<feature type="compositionally biased region" description="Basic residues" evidence="1">
    <location>
        <begin position="462"/>
        <end position="479"/>
    </location>
</feature>
<feature type="region of interest" description="Disordered" evidence="1">
    <location>
        <begin position="829"/>
        <end position="854"/>
    </location>
</feature>